<dbReference type="CDD" id="cd00555">
    <property type="entry name" value="Maf"/>
    <property type="match status" value="1"/>
</dbReference>
<dbReference type="EC" id="3.6.1.9" evidence="4"/>
<dbReference type="Proteomes" id="UP000221860">
    <property type="component" value="Unassembled WGS sequence"/>
</dbReference>
<dbReference type="Pfam" id="PF02545">
    <property type="entry name" value="Maf"/>
    <property type="match status" value="1"/>
</dbReference>
<comment type="catalytic activity">
    <reaction evidence="4">
        <text>a 2'-deoxyribonucleoside 5'-triphosphate + H2O = a 2'-deoxyribonucleoside 5'-phosphate + diphosphate + H(+)</text>
        <dbReference type="Rhea" id="RHEA:44644"/>
        <dbReference type="ChEBI" id="CHEBI:15377"/>
        <dbReference type="ChEBI" id="CHEBI:15378"/>
        <dbReference type="ChEBI" id="CHEBI:33019"/>
        <dbReference type="ChEBI" id="CHEBI:61560"/>
        <dbReference type="ChEBI" id="CHEBI:65317"/>
        <dbReference type="EC" id="3.6.1.9"/>
    </reaction>
</comment>
<keyword evidence="6" id="KW-1185">Reference proteome</keyword>
<evidence type="ECO:0000313" key="6">
    <source>
        <dbReference type="Proteomes" id="UP000221860"/>
    </source>
</evidence>
<comment type="catalytic activity">
    <reaction evidence="4">
        <text>a ribonucleoside 5'-triphosphate + H2O = a ribonucleoside 5'-phosphate + diphosphate + H(+)</text>
        <dbReference type="Rhea" id="RHEA:23996"/>
        <dbReference type="ChEBI" id="CHEBI:15377"/>
        <dbReference type="ChEBI" id="CHEBI:15378"/>
        <dbReference type="ChEBI" id="CHEBI:33019"/>
        <dbReference type="ChEBI" id="CHEBI:58043"/>
        <dbReference type="ChEBI" id="CHEBI:61557"/>
        <dbReference type="EC" id="3.6.1.9"/>
    </reaction>
</comment>
<dbReference type="HAMAP" id="MF_00528">
    <property type="entry name" value="Maf"/>
    <property type="match status" value="1"/>
</dbReference>
<dbReference type="RefSeq" id="WP_099275375.1">
    <property type="nucleotide sequence ID" value="NZ_KZ304954.1"/>
</dbReference>
<sequence length="199" mass="21987">MTQNLVLASGSRIRANLLKGAAIPFEIEKARIDEAALKAALLAEGAPPRDLADKLAEMKALKVSARRPGALVLGCDQVLNLGGEVFSKPESPDEAVEQLTRLSGRTHQLLSAAVVCLDGEPVWRHVGVVRLDMAKCSERYLRDYVDRNWDSIRHSVGGYKLEEEGVRLFVRVMGDYFTVLGLPLVELINWLVLRGDLDR</sequence>
<gene>
    <name evidence="5" type="ORF">CJ301_06145</name>
</gene>
<dbReference type="InterPro" id="IPR003697">
    <property type="entry name" value="Maf-like"/>
</dbReference>
<dbReference type="EMBL" id="NQWH01000007">
    <property type="protein sequence ID" value="PHP28312.1"/>
    <property type="molecule type" value="Genomic_DNA"/>
</dbReference>
<reference evidence="5 6" key="1">
    <citation type="submission" date="2017-08" db="EMBL/GenBank/DDBJ databases">
        <title>Draft Genome Sequence of Loktanella cinnabarina Strain XM1, Isolated from Coastal Surface Water.</title>
        <authorList>
            <person name="Ma R."/>
            <person name="Wang J."/>
            <person name="Wang Q."/>
            <person name="Ma Z."/>
            <person name="Li J."/>
            <person name="Chen L."/>
        </authorList>
    </citation>
    <scope>NUCLEOTIDE SEQUENCE [LARGE SCALE GENOMIC DNA]</scope>
    <source>
        <strain evidence="5 6">XM1</strain>
    </source>
</reference>
<dbReference type="GO" id="GO:0009117">
    <property type="term" value="P:nucleotide metabolic process"/>
    <property type="evidence" value="ECO:0007669"/>
    <property type="project" value="UniProtKB-KW"/>
</dbReference>
<dbReference type="GO" id="GO:0047429">
    <property type="term" value="F:nucleoside triphosphate diphosphatase activity"/>
    <property type="evidence" value="ECO:0007669"/>
    <property type="project" value="UniProtKB-EC"/>
</dbReference>
<evidence type="ECO:0000313" key="5">
    <source>
        <dbReference type="EMBL" id="PHP28312.1"/>
    </source>
</evidence>
<keyword evidence="2 4" id="KW-0378">Hydrolase</keyword>
<evidence type="ECO:0000256" key="1">
    <source>
        <dbReference type="ARBA" id="ARBA00001968"/>
    </source>
</evidence>
<comment type="function">
    <text evidence="4">Nucleoside triphosphate pyrophosphatase. May have a dual role in cell division arrest and in preventing the incorporation of modified nucleotides into cellular nucleic acids.</text>
</comment>
<comment type="caution">
    <text evidence="4">Lacks conserved residue(s) required for the propagation of feature annotation.</text>
</comment>
<dbReference type="Gene3D" id="3.90.950.10">
    <property type="match status" value="1"/>
</dbReference>
<accession>A0A2G1MI34</accession>
<dbReference type="SUPFAM" id="SSF52972">
    <property type="entry name" value="ITPase-like"/>
    <property type="match status" value="1"/>
</dbReference>
<keyword evidence="4" id="KW-0963">Cytoplasm</keyword>
<comment type="caution">
    <text evidence="5">The sequence shown here is derived from an EMBL/GenBank/DDBJ whole genome shotgun (WGS) entry which is preliminary data.</text>
</comment>
<dbReference type="InterPro" id="IPR029001">
    <property type="entry name" value="ITPase-like_fam"/>
</dbReference>
<comment type="subcellular location">
    <subcellularLocation>
        <location evidence="4">Cytoplasm</location>
    </subcellularLocation>
</comment>
<dbReference type="AlphaFoldDB" id="A0A2G1MI34"/>
<evidence type="ECO:0000256" key="3">
    <source>
        <dbReference type="ARBA" id="ARBA00023080"/>
    </source>
</evidence>
<dbReference type="OrthoDB" id="9813962at2"/>
<dbReference type="PIRSF" id="PIRSF006305">
    <property type="entry name" value="Maf"/>
    <property type="match status" value="1"/>
</dbReference>
<proteinExistence type="inferred from homology"/>
<evidence type="ECO:0000256" key="2">
    <source>
        <dbReference type="ARBA" id="ARBA00022801"/>
    </source>
</evidence>
<dbReference type="PANTHER" id="PTHR43213">
    <property type="entry name" value="BIFUNCTIONAL DTTP/UTP PYROPHOSPHATASE/METHYLTRANSFERASE PROTEIN-RELATED"/>
    <property type="match status" value="1"/>
</dbReference>
<dbReference type="PANTHER" id="PTHR43213:SF5">
    <property type="entry name" value="BIFUNCTIONAL DTTP_UTP PYROPHOSPHATASE_METHYLTRANSFERASE PROTEIN-RELATED"/>
    <property type="match status" value="1"/>
</dbReference>
<organism evidence="5 6">
    <name type="scientific">Limimaricola cinnabarinus</name>
    <dbReference type="NCBI Taxonomy" id="1125964"/>
    <lineage>
        <taxon>Bacteria</taxon>
        <taxon>Pseudomonadati</taxon>
        <taxon>Pseudomonadota</taxon>
        <taxon>Alphaproteobacteria</taxon>
        <taxon>Rhodobacterales</taxon>
        <taxon>Paracoccaceae</taxon>
        <taxon>Limimaricola</taxon>
    </lineage>
</organism>
<name>A0A2G1MI34_9RHOB</name>
<evidence type="ECO:0000256" key="4">
    <source>
        <dbReference type="HAMAP-Rule" id="MF_00528"/>
    </source>
</evidence>
<feature type="active site" description="Proton acceptor" evidence="4">
    <location>
        <position position="76"/>
    </location>
</feature>
<comment type="cofactor">
    <cofactor evidence="1 4">
        <name>a divalent metal cation</name>
        <dbReference type="ChEBI" id="CHEBI:60240"/>
    </cofactor>
</comment>
<keyword evidence="3 4" id="KW-0546">Nucleotide metabolism</keyword>
<dbReference type="GO" id="GO:0005737">
    <property type="term" value="C:cytoplasm"/>
    <property type="evidence" value="ECO:0007669"/>
    <property type="project" value="UniProtKB-SubCell"/>
</dbReference>
<comment type="similarity">
    <text evidence="4">Belongs to the Maf family.</text>
</comment>
<protein>
    <recommendedName>
        <fullName evidence="4">Nucleoside triphosphate pyrophosphatase</fullName>
        <ecNumber evidence="4">3.6.1.9</ecNumber>
    </recommendedName>
    <alternativeName>
        <fullName evidence="4">Nucleotide pyrophosphatase</fullName>
        <shortName evidence="4">Nucleotide PPase</shortName>
    </alternativeName>
</protein>